<accession>A0A3M7SA18</accession>
<keyword evidence="5 8" id="KW-0472">Membrane</keyword>
<gene>
    <name evidence="10" type="ORF">BpHYR1_052635</name>
</gene>
<keyword evidence="2 8" id="KW-0812">Transmembrane</keyword>
<dbReference type="GO" id="GO:0008188">
    <property type="term" value="F:neuropeptide receptor activity"/>
    <property type="evidence" value="ECO:0007669"/>
    <property type="project" value="TreeGrafter"/>
</dbReference>
<evidence type="ECO:0000313" key="11">
    <source>
        <dbReference type="Proteomes" id="UP000276133"/>
    </source>
</evidence>
<dbReference type="PROSITE" id="PS50262">
    <property type="entry name" value="G_PROTEIN_RECEP_F1_2"/>
    <property type="match status" value="1"/>
</dbReference>
<keyword evidence="7" id="KW-0807">Transducer</keyword>
<feature type="domain" description="G-protein coupled receptors family 1 profile" evidence="9">
    <location>
        <begin position="89"/>
        <end position="299"/>
    </location>
</feature>
<dbReference type="Gene3D" id="1.20.1070.10">
    <property type="entry name" value="Rhodopsin 7-helix transmembrane proteins"/>
    <property type="match status" value="1"/>
</dbReference>
<dbReference type="InterPro" id="IPR000276">
    <property type="entry name" value="GPCR_Rhodpsn"/>
</dbReference>
<comment type="caution">
    <text evidence="10">The sequence shown here is derived from an EMBL/GenBank/DDBJ whole genome shotgun (WGS) entry which is preliminary data.</text>
</comment>
<evidence type="ECO:0000256" key="4">
    <source>
        <dbReference type="ARBA" id="ARBA00023040"/>
    </source>
</evidence>
<keyword evidence="4" id="KW-0297">G-protein coupled receptor</keyword>
<dbReference type="SUPFAM" id="SSF81321">
    <property type="entry name" value="Family A G protein-coupled receptor-like"/>
    <property type="match status" value="1"/>
</dbReference>
<feature type="transmembrane region" description="Helical" evidence="8">
    <location>
        <begin position="119"/>
        <end position="139"/>
    </location>
</feature>
<protein>
    <submittedName>
        <fullName evidence="10">Neuropeptide Y receptor-like</fullName>
    </submittedName>
</protein>
<evidence type="ECO:0000256" key="2">
    <source>
        <dbReference type="ARBA" id="ARBA00022692"/>
    </source>
</evidence>
<evidence type="ECO:0000259" key="9">
    <source>
        <dbReference type="PROSITE" id="PS50262"/>
    </source>
</evidence>
<dbReference type="GO" id="GO:0005886">
    <property type="term" value="C:plasma membrane"/>
    <property type="evidence" value="ECO:0007669"/>
    <property type="project" value="TreeGrafter"/>
</dbReference>
<proteinExistence type="predicted"/>
<evidence type="ECO:0000256" key="7">
    <source>
        <dbReference type="ARBA" id="ARBA00023224"/>
    </source>
</evidence>
<dbReference type="Proteomes" id="UP000276133">
    <property type="component" value="Unassembled WGS sequence"/>
</dbReference>
<dbReference type="EMBL" id="REGN01001799">
    <property type="protein sequence ID" value="RNA32418.1"/>
    <property type="molecule type" value="Genomic_DNA"/>
</dbReference>
<evidence type="ECO:0000256" key="6">
    <source>
        <dbReference type="ARBA" id="ARBA00023170"/>
    </source>
</evidence>
<evidence type="ECO:0000256" key="3">
    <source>
        <dbReference type="ARBA" id="ARBA00022989"/>
    </source>
</evidence>
<keyword evidence="6 10" id="KW-0675">Receptor</keyword>
<dbReference type="AlphaFoldDB" id="A0A3M7SA18"/>
<dbReference type="PANTHER" id="PTHR24238:SF57">
    <property type="entry name" value="G-PROTEIN COUPLED RECEPTOR 83"/>
    <property type="match status" value="1"/>
</dbReference>
<evidence type="ECO:0000256" key="5">
    <source>
        <dbReference type="ARBA" id="ARBA00023136"/>
    </source>
</evidence>
<reference evidence="10 11" key="1">
    <citation type="journal article" date="2018" name="Sci. Rep.">
        <title>Genomic signatures of local adaptation to the degree of environmental predictability in rotifers.</title>
        <authorList>
            <person name="Franch-Gras L."/>
            <person name="Hahn C."/>
            <person name="Garcia-Roger E.M."/>
            <person name="Carmona M.J."/>
            <person name="Serra M."/>
            <person name="Gomez A."/>
        </authorList>
    </citation>
    <scope>NUCLEOTIDE SEQUENCE [LARGE SCALE GENOMIC DNA]</scope>
    <source>
        <strain evidence="10">HYR1</strain>
    </source>
</reference>
<dbReference type="InterPro" id="IPR017452">
    <property type="entry name" value="GPCR_Rhodpsn_7TM"/>
</dbReference>
<feature type="transmembrane region" description="Helical" evidence="8">
    <location>
        <begin position="190"/>
        <end position="210"/>
    </location>
</feature>
<organism evidence="10 11">
    <name type="scientific">Brachionus plicatilis</name>
    <name type="common">Marine rotifer</name>
    <name type="synonym">Brachionus muelleri</name>
    <dbReference type="NCBI Taxonomy" id="10195"/>
    <lineage>
        <taxon>Eukaryota</taxon>
        <taxon>Metazoa</taxon>
        <taxon>Spiralia</taxon>
        <taxon>Gnathifera</taxon>
        <taxon>Rotifera</taxon>
        <taxon>Eurotatoria</taxon>
        <taxon>Monogononta</taxon>
        <taxon>Pseudotrocha</taxon>
        <taxon>Ploima</taxon>
        <taxon>Brachionidae</taxon>
        <taxon>Brachionus</taxon>
    </lineage>
</organism>
<dbReference type="Pfam" id="PF00001">
    <property type="entry name" value="7tm_1"/>
    <property type="match status" value="1"/>
</dbReference>
<name>A0A3M7SA18_BRAPC</name>
<feature type="transmembrane region" description="Helical" evidence="8">
    <location>
        <begin position="238"/>
        <end position="260"/>
    </location>
</feature>
<dbReference type="OrthoDB" id="10053194at2759"/>
<keyword evidence="11" id="KW-1185">Reference proteome</keyword>
<feature type="transmembrane region" description="Helical" evidence="8">
    <location>
        <begin position="73"/>
        <end position="99"/>
    </location>
</feature>
<dbReference type="STRING" id="10195.A0A3M7SA18"/>
<comment type="subcellular location">
    <subcellularLocation>
        <location evidence="1">Membrane</location>
        <topology evidence="1">Multi-pass membrane protein</topology>
    </subcellularLocation>
</comment>
<dbReference type="PANTHER" id="PTHR24238">
    <property type="entry name" value="G-PROTEIN COUPLED RECEPTOR"/>
    <property type="match status" value="1"/>
</dbReference>
<dbReference type="PRINTS" id="PR00237">
    <property type="entry name" value="GPCRRHODOPSN"/>
</dbReference>
<feature type="transmembrane region" description="Helical" evidence="8">
    <location>
        <begin position="151"/>
        <end position="169"/>
    </location>
</feature>
<evidence type="ECO:0000256" key="8">
    <source>
        <dbReference type="SAM" id="Phobius"/>
    </source>
</evidence>
<evidence type="ECO:0000256" key="1">
    <source>
        <dbReference type="ARBA" id="ARBA00004141"/>
    </source>
</evidence>
<keyword evidence="3 8" id="KW-1133">Transmembrane helix</keyword>
<sequence>MNESLFRDQIKKLSLKASKVLLNLDERLKFVMSLLFTINLFLLLGPTNCQIRQSNQTLEEQIVESQVPLYLKILASIFYTISMVLGIGGNAFVLLIFMFYQRVKTVTNFFIINLAINDLIFALLCIPSTFITAYLIQYWPMPQFMCVSLNFMQNASVTLTVYTLIWITLDKFWALVKPLKARISITLCKYLILVSWLFSLVISLPIAMFTRLTSVNSSHSKPQCSEIWPQSLEQMSTLYNVLLLLIQYFIPLIILTYCYVRIGLGLKRSKAPGETDLNRDARMTKSKQKIYIICKAWAN</sequence>
<evidence type="ECO:0000313" key="10">
    <source>
        <dbReference type="EMBL" id="RNA32418.1"/>
    </source>
</evidence>